<comment type="subunit">
    <text evidence="3 6">Homotrimer.</text>
</comment>
<proteinExistence type="inferred from homology"/>
<accession>A0A2H3JAB2</accession>
<dbReference type="EMBL" id="KB467887">
    <property type="protein sequence ID" value="PCH36743.1"/>
    <property type="molecule type" value="Genomic_DNA"/>
</dbReference>
<comment type="function">
    <text evidence="6">Involved in nucleotide metabolism via production of dUMP, the immediate precursor of thymidine nucleotides, and decreases the intracellular concentration of dUTP so that uracil cannot be incorporated into DNA.</text>
</comment>
<evidence type="ECO:0000256" key="1">
    <source>
        <dbReference type="ARBA" id="ARBA00005142"/>
    </source>
</evidence>
<evidence type="ECO:0000256" key="5">
    <source>
        <dbReference type="ARBA" id="ARBA00023080"/>
    </source>
</evidence>
<keyword evidence="9" id="KW-1185">Reference proteome</keyword>
<protein>
    <recommendedName>
        <fullName evidence="6">Deoxyuridine 5'-triphosphate nucleotidohydrolase</fullName>
        <shortName evidence="6">dUTPase</shortName>
        <ecNumber evidence="6">3.6.1.23</ecNumber>
    </recommendedName>
    <alternativeName>
        <fullName evidence="6">dUTP pyrophosphatase</fullName>
    </alternativeName>
</protein>
<comment type="cofactor">
    <cofactor evidence="6">
        <name>Mg(2+)</name>
        <dbReference type="ChEBI" id="CHEBI:18420"/>
    </cofactor>
</comment>
<dbReference type="GO" id="GO:0000287">
    <property type="term" value="F:magnesium ion binding"/>
    <property type="evidence" value="ECO:0007669"/>
    <property type="project" value="UniProtKB-UniRule"/>
</dbReference>
<dbReference type="UniPathway" id="UPA00610">
    <property type="reaction ID" value="UER00666"/>
</dbReference>
<evidence type="ECO:0000256" key="6">
    <source>
        <dbReference type="RuleBase" id="RU367024"/>
    </source>
</evidence>
<sequence length="171" mass="19129">FVIGPDGTFHEKGTVNSVGFNIHASSTARINPGLTMMVETNLKILLPYGHWGKLETRSSMALKGLQVQGGVIDWDYRGEIKVMIHNFMEFPYIVMTQNYHLTYKVAQLILHPLPSPEIHHGSIESYDKMYLNDTKRGDKGFGHTGRQVIEKAKSNPSVGSGKLYIDPESLV</sequence>
<dbReference type="GO" id="GO:0046081">
    <property type="term" value="P:dUTP catabolic process"/>
    <property type="evidence" value="ECO:0007669"/>
    <property type="project" value="UniProtKB-UniRule"/>
</dbReference>
<dbReference type="PANTHER" id="PTHR11241">
    <property type="entry name" value="DEOXYURIDINE 5'-TRIPHOSPHATE NUCLEOTIDOHYDROLASE"/>
    <property type="match status" value="1"/>
</dbReference>
<keyword evidence="6" id="KW-0460">Magnesium</keyword>
<feature type="domain" description="dUTPase-like" evidence="7">
    <location>
        <begin position="11"/>
        <end position="145"/>
    </location>
</feature>
<feature type="non-terminal residue" evidence="8">
    <location>
        <position position="1"/>
    </location>
</feature>
<dbReference type="InterPro" id="IPR008181">
    <property type="entry name" value="dUTPase"/>
</dbReference>
<dbReference type="CDD" id="cd07557">
    <property type="entry name" value="trimeric_dUTPase"/>
    <property type="match status" value="1"/>
</dbReference>
<keyword evidence="6" id="KW-0479">Metal-binding</keyword>
<comment type="pathway">
    <text evidence="1 6">Pyrimidine metabolism; dUMP biosynthesis; dUMP from dCTP (dUTP route): step 2/2.</text>
</comment>
<evidence type="ECO:0000256" key="4">
    <source>
        <dbReference type="ARBA" id="ARBA00022801"/>
    </source>
</evidence>
<gene>
    <name evidence="8" type="ORF">WOLCODRAFT_82514</name>
</gene>
<dbReference type="InterPro" id="IPR036157">
    <property type="entry name" value="dUTPase-like_sf"/>
</dbReference>
<evidence type="ECO:0000259" key="7">
    <source>
        <dbReference type="Pfam" id="PF00692"/>
    </source>
</evidence>
<dbReference type="STRING" id="742152.A0A2H3JAB2"/>
<dbReference type="EC" id="3.6.1.23" evidence="6"/>
<keyword evidence="5 6" id="KW-0546">Nucleotide metabolism</keyword>
<evidence type="ECO:0000313" key="9">
    <source>
        <dbReference type="Proteomes" id="UP000218811"/>
    </source>
</evidence>
<dbReference type="GO" id="GO:0006226">
    <property type="term" value="P:dUMP biosynthetic process"/>
    <property type="evidence" value="ECO:0007669"/>
    <property type="project" value="UniProtKB-UniRule"/>
</dbReference>
<dbReference type="Proteomes" id="UP000218811">
    <property type="component" value="Unassembled WGS sequence"/>
</dbReference>
<dbReference type="InterPro" id="IPR029054">
    <property type="entry name" value="dUTPase-like"/>
</dbReference>
<comment type="catalytic activity">
    <reaction evidence="6">
        <text>dUTP + H2O = dUMP + diphosphate + H(+)</text>
        <dbReference type="Rhea" id="RHEA:10248"/>
        <dbReference type="ChEBI" id="CHEBI:15377"/>
        <dbReference type="ChEBI" id="CHEBI:15378"/>
        <dbReference type="ChEBI" id="CHEBI:33019"/>
        <dbReference type="ChEBI" id="CHEBI:61555"/>
        <dbReference type="ChEBI" id="CHEBI:246422"/>
        <dbReference type="EC" id="3.6.1.23"/>
    </reaction>
</comment>
<dbReference type="AlphaFoldDB" id="A0A2H3JAB2"/>
<dbReference type="GO" id="GO:0004170">
    <property type="term" value="F:dUTP diphosphatase activity"/>
    <property type="evidence" value="ECO:0007669"/>
    <property type="project" value="UniProtKB-UniRule"/>
</dbReference>
<dbReference type="PANTHER" id="PTHR11241:SF0">
    <property type="entry name" value="DEOXYURIDINE 5'-TRIPHOSPHATE NUCLEOTIDOHYDROLASE"/>
    <property type="match status" value="1"/>
</dbReference>
<name>A0A2H3JAB2_WOLCO</name>
<evidence type="ECO:0000313" key="8">
    <source>
        <dbReference type="EMBL" id="PCH36743.1"/>
    </source>
</evidence>
<keyword evidence="4 6" id="KW-0378">Hydrolase</keyword>
<dbReference type="Pfam" id="PF00692">
    <property type="entry name" value="dUTPase"/>
    <property type="match status" value="1"/>
</dbReference>
<dbReference type="InterPro" id="IPR033704">
    <property type="entry name" value="dUTPase_trimeric"/>
</dbReference>
<comment type="similarity">
    <text evidence="2 6">Belongs to the dUTPase family.</text>
</comment>
<dbReference type="Gene3D" id="2.70.40.10">
    <property type="match status" value="1"/>
</dbReference>
<dbReference type="OMA" id="XARNRIA"/>
<organism evidence="8 9">
    <name type="scientific">Wolfiporia cocos (strain MD-104)</name>
    <name type="common">Brown rot fungus</name>
    <dbReference type="NCBI Taxonomy" id="742152"/>
    <lineage>
        <taxon>Eukaryota</taxon>
        <taxon>Fungi</taxon>
        <taxon>Dikarya</taxon>
        <taxon>Basidiomycota</taxon>
        <taxon>Agaricomycotina</taxon>
        <taxon>Agaricomycetes</taxon>
        <taxon>Polyporales</taxon>
        <taxon>Phaeolaceae</taxon>
        <taxon>Wolfiporia</taxon>
    </lineage>
</organism>
<dbReference type="SUPFAM" id="SSF51283">
    <property type="entry name" value="dUTPase-like"/>
    <property type="match status" value="1"/>
</dbReference>
<reference evidence="8 9" key="1">
    <citation type="journal article" date="2012" name="Science">
        <title>The Paleozoic origin of enzymatic lignin decomposition reconstructed from 31 fungal genomes.</title>
        <authorList>
            <person name="Floudas D."/>
            <person name="Binder M."/>
            <person name="Riley R."/>
            <person name="Barry K."/>
            <person name="Blanchette R.A."/>
            <person name="Henrissat B."/>
            <person name="Martinez A.T."/>
            <person name="Otillar R."/>
            <person name="Spatafora J.W."/>
            <person name="Yadav J.S."/>
            <person name="Aerts A."/>
            <person name="Benoit I."/>
            <person name="Boyd A."/>
            <person name="Carlson A."/>
            <person name="Copeland A."/>
            <person name="Coutinho P.M."/>
            <person name="de Vries R.P."/>
            <person name="Ferreira P."/>
            <person name="Findley K."/>
            <person name="Foster B."/>
            <person name="Gaskell J."/>
            <person name="Glotzer D."/>
            <person name="Gorecki P."/>
            <person name="Heitman J."/>
            <person name="Hesse C."/>
            <person name="Hori C."/>
            <person name="Igarashi K."/>
            <person name="Jurgens J.A."/>
            <person name="Kallen N."/>
            <person name="Kersten P."/>
            <person name="Kohler A."/>
            <person name="Kuees U."/>
            <person name="Kumar T.K.A."/>
            <person name="Kuo A."/>
            <person name="LaButti K."/>
            <person name="Larrondo L.F."/>
            <person name="Lindquist E."/>
            <person name="Ling A."/>
            <person name="Lombard V."/>
            <person name="Lucas S."/>
            <person name="Lundell T."/>
            <person name="Martin R."/>
            <person name="McLaughlin D.J."/>
            <person name="Morgenstern I."/>
            <person name="Morin E."/>
            <person name="Murat C."/>
            <person name="Nagy L.G."/>
            <person name="Nolan M."/>
            <person name="Ohm R.A."/>
            <person name="Patyshakuliyeva A."/>
            <person name="Rokas A."/>
            <person name="Ruiz-Duenas F.J."/>
            <person name="Sabat G."/>
            <person name="Salamov A."/>
            <person name="Samejima M."/>
            <person name="Schmutz J."/>
            <person name="Slot J.C."/>
            <person name="St John F."/>
            <person name="Stenlid J."/>
            <person name="Sun H."/>
            <person name="Sun S."/>
            <person name="Syed K."/>
            <person name="Tsang A."/>
            <person name="Wiebenga A."/>
            <person name="Young D."/>
            <person name="Pisabarro A."/>
            <person name="Eastwood D.C."/>
            <person name="Martin F."/>
            <person name="Cullen D."/>
            <person name="Grigoriev I.V."/>
            <person name="Hibbett D.S."/>
        </authorList>
    </citation>
    <scope>NUCLEOTIDE SEQUENCE [LARGE SCALE GENOMIC DNA]</scope>
    <source>
        <strain evidence="8 9">MD-104</strain>
    </source>
</reference>
<dbReference type="OrthoDB" id="419889at2759"/>
<evidence type="ECO:0000256" key="3">
    <source>
        <dbReference type="ARBA" id="ARBA00011233"/>
    </source>
</evidence>
<evidence type="ECO:0000256" key="2">
    <source>
        <dbReference type="ARBA" id="ARBA00006581"/>
    </source>
</evidence>